<keyword evidence="6 10" id="KW-0653">Protein transport</keyword>
<evidence type="ECO:0000256" key="9">
    <source>
        <dbReference type="ARBA" id="ARBA00023136"/>
    </source>
</evidence>
<dbReference type="GO" id="GO:0005886">
    <property type="term" value="C:plasma membrane"/>
    <property type="evidence" value="ECO:0007669"/>
    <property type="project" value="UniProtKB-SubCell"/>
</dbReference>
<dbReference type="Pfam" id="PF02355">
    <property type="entry name" value="SecD_SecF_C"/>
    <property type="match status" value="1"/>
</dbReference>
<dbReference type="GO" id="GO:0065002">
    <property type="term" value="P:intracellular protein transmembrane transport"/>
    <property type="evidence" value="ECO:0007669"/>
    <property type="project" value="UniProtKB-UniRule"/>
</dbReference>
<evidence type="ECO:0000256" key="6">
    <source>
        <dbReference type="ARBA" id="ARBA00022927"/>
    </source>
</evidence>
<dbReference type="Proteomes" id="UP000230922">
    <property type="component" value="Unassembled WGS sequence"/>
</dbReference>
<evidence type="ECO:0000256" key="10">
    <source>
        <dbReference type="HAMAP-Rule" id="MF_01464"/>
    </source>
</evidence>
<keyword evidence="7 10" id="KW-1133">Transmembrane helix</keyword>
<reference evidence="13" key="1">
    <citation type="submission" date="2017-09" db="EMBL/GenBank/DDBJ databases">
        <title>Depth-based differentiation of microbial function through sediment-hosted aquifers and enrichment of novel symbionts in the deep terrestrial subsurface.</title>
        <authorList>
            <person name="Probst A.J."/>
            <person name="Ladd B."/>
            <person name="Jarett J.K."/>
            <person name="Geller-Mcgrath D.E."/>
            <person name="Sieber C.M.K."/>
            <person name="Emerson J.B."/>
            <person name="Anantharaman K."/>
            <person name="Thomas B.C."/>
            <person name="Malmstrom R."/>
            <person name="Stieglmeier M."/>
            <person name="Klingl A."/>
            <person name="Woyke T."/>
            <person name="Ryan C.M."/>
            <person name="Banfield J.F."/>
        </authorList>
    </citation>
    <scope>NUCLEOTIDE SEQUENCE [LARGE SCALE GENOMIC DNA]</scope>
</reference>
<comment type="function">
    <text evidence="10">Part of the Sec protein translocase complex. Interacts with the SecYEG preprotein conducting channel. SecDF uses the proton motive force (PMF) to complete protein translocation after the ATP-dependent function of SecA.</text>
</comment>
<comment type="subunit">
    <text evidence="10">Forms a complex with SecD. Part of the essential Sec protein translocation apparatus which comprises SecA, SecYEG and auxiliary proteins SecDF. Other proteins may also be involved.</text>
</comment>
<feature type="transmembrane region" description="Helical" evidence="10">
    <location>
        <begin position="189"/>
        <end position="208"/>
    </location>
</feature>
<protein>
    <recommendedName>
        <fullName evidence="10">Protein-export membrane protein SecF</fullName>
    </recommendedName>
</protein>
<comment type="similarity">
    <text evidence="10">Belongs to the SecD/SecF family. SecF subfamily.</text>
</comment>
<keyword evidence="8 10" id="KW-0811">Translocation</keyword>
<comment type="subcellular location">
    <subcellularLocation>
        <location evidence="1 10">Cell membrane</location>
        <topology evidence="1 10">Multi-pass membrane protein</topology>
    </subcellularLocation>
</comment>
<dbReference type="InterPro" id="IPR000731">
    <property type="entry name" value="SSD"/>
</dbReference>
<dbReference type="SUPFAM" id="SSF82866">
    <property type="entry name" value="Multidrug efflux transporter AcrB transmembrane domain"/>
    <property type="match status" value="1"/>
</dbReference>
<dbReference type="Gene3D" id="1.20.1640.10">
    <property type="entry name" value="Multidrug efflux transporter AcrB transmembrane domain"/>
    <property type="match status" value="1"/>
</dbReference>
<name>A0A2H0VAY6_9BACT</name>
<dbReference type="InterPro" id="IPR048634">
    <property type="entry name" value="SecD_SecF_C"/>
</dbReference>
<keyword evidence="5 10" id="KW-0812">Transmembrane</keyword>
<dbReference type="HAMAP" id="MF_01464_B">
    <property type="entry name" value="SecF_B"/>
    <property type="match status" value="1"/>
</dbReference>
<gene>
    <name evidence="10 12" type="primary">secF</name>
    <name evidence="12" type="ORF">COT92_01915</name>
</gene>
<dbReference type="InterPro" id="IPR005665">
    <property type="entry name" value="SecF_bac"/>
</dbReference>
<evidence type="ECO:0000256" key="1">
    <source>
        <dbReference type="ARBA" id="ARBA00004651"/>
    </source>
</evidence>
<evidence type="ECO:0000313" key="12">
    <source>
        <dbReference type="EMBL" id="PIR96277.1"/>
    </source>
</evidence>
<keyword evidence="9 10" id="KW-0472">Membrane</keyword>
<dbReference type="GO" id="GO:0006605">
    <property type="term" value="P:protein targeting"/>
    <property type="evidence" value="ECO:0007669"/>
    <property type="project" value="UniProtKB-UniRule"/>
</dbReference>
<feature type="domain" description="SSD" evidence="11">
    <location>
        <begin position="124"/>
        <end position="288"/>
    </location>
</feature>
<evidence type="ECO:0000256" key="8">
    <source>
        <dbReference type="ARBA" id="ARBA00023010"/>
    </source>
</evidence>
<organism evidence="12 13">
    <name type="scientific">Candidatus Doudnabacteria bacterium CG10_big_fil_rev_8_21_14_0_10_42_18</name>
    <dbReference type="NCBI Taxonomy" id="1974552"/>
    <lineage>
        <taxon>Bacteria</taxon>
        <taxon>Candidatus Doudnaibacteriota</taxon>
    </lineage>
</organism>
<dbReference type="AlphaFoldDB" id="A0A2H0VAY6"/>
<dbReference type="PANTHER" id="PTHR30081:SF8">
    <property type="entry name" value="PROTEIN TRANSLOCASE SUBUNIT SECF"/>
    <property type="match status" value="1"/>
</dbReference>
<dbReference type="PROSITE" id="PS50156">
    <property type="entry name" value="SSD"/>
    <property type="match status" value="1"/>
</dbReference>
<keyword evidence="2 10" id="KW-0813">Transport</keyword>
<dbReference type="Pfam" id="PF07549">
    <property type="entry name" value="Sec_GG"/>
    <property type="match status" value="1"/>
</dbReference>
<evidence type="ECO:0000256" key="4">
    <source>
        <dbReference type="ARBA" id="ARBA00022519"/>
    </source>
</evidence>
<feature type="transmembrane region" description="Helical" evidence="10">
    <location>
        <begin position="124"/>
        <end position="143"/>
    </location>
</feature>
<keyword evidence="3 10" id="KW-1003">Cell membrane</keyword>
<evidence type="ECO:0000256" key="2">
    <source>
        <dbReference type="ARBA" id="ARBA00022448"/>
    </source>
</evidence>
<dbReference type="EMBL" id="PFAK01000031">
    <property type="protein sequence ID" value="PIR96277.1"/>
    <property type="molecule type" value="Genomic_DNA"/>
</dbReference>
<dbReference type="GO" id="GO:0015450">
    <property type="term" value="F:protein-transporting ATPase activity"/>
    <property type="evidence" value="ECO:0007669"/>
    <property type="project" value="InterPro"/>
</dbReference>
<feature type="transmembrane region" description="Helical" evidence="10">
    <location>
        <begin position="239"/>
        <end position="256"/>
    </location>
</feature>
<feature type="transmembrane region" description="Helical" evidence="10">
    <location>
        <begin position="262"/>
        <end position="289"/>
    </location>
</feature>
<proteinExistence type="inferred from homology"/>
<dbReference type="NCBIfam" id="TIGR00966">
    <property type="entry name" value="transloc_SecF"/>
    <property type="match status" value="1"/>
</dbReference>
<dbReference type="InterPro" id="IPR022645">
    <property type="entry name" value="SecD/SecF_bac"/>
</dbReference>
<accession>A0A2H0VAY6</accession>
<feature type="transmembrane region" description="Helical" evidence="10">
    <location>
        <begin position="12"/>
        <end position="35"/>
    </location>
</feature>
<evidence type="ECO:0000256" key="7">
    <source>
        <dbReference type="ARBA" id="ARBA00022989"/>
    </source>
</evidence>
<dbReference type="PRINTS" id="PR01755">
    <property type="entry name" value="SECFTRNLCASE"/>
</dbReference>
<dbReference type="PANTHER" id="PTHR30081">
    <property type="entry name" value="PROTEIN-EXPORT MEMBRANE PROTEIN SEC"/>
    <property type="match status" value="1"/>
</dbReference>
<dbReference type="InterPro" id="IPR022646">
    <property type="entry name" value="SecD/SecF_CS"/>
</dbReference>
<evidence type="ECO:0000259" key="11">
    <source>
        <dbReference type="PROSITE" id="PS50156"/>
    </source>
</evidence>
<keyword evidence="4" id="KW-0997">Cell inner membrane</keyword>
<sequence length="297" mass="33107">MFNISKFQKFWLILSGFIIAFGIGSLIIFGLNLGIDFKGGAIIELGFSENYDIESAKSVVVGQRIANFQLQTTENNGLIIKTENLEKGQYDELLAQLNDKVGNFEERRYDSIGPVIGQELKSKAIYQLLLVSLGIVLYLAYAFRKVSKPATPWRFGMAAIIALFHDLLFVLGVFALLGRFKGVEIDSMFVTAMLTVLGFSVHDTIVVFDRVRENLKKHSGRGMEFVVNHSVSQTVVRSLNTSLAVLFVLLALLLFGGETIKYFVLTLFVGVSIGTYSSIFVASPLLIFWSRDKFKKS</sequence>
<dbReference type="GO" id="GO:0043952">
    <property type="term" value="P:protein transport by the Sec complex"/>
    <property type="evidence" value="ECO:0007669"/>
    <property type="project" value="UniProtKB-UniRule"/>
</dbReference>
<dbReference type="InterPro" id="IPR022813">
    <property type="entry name" value="SecD/SecF_arch_bac"/>
</dbReference>
<feature type="transmembrane region" description="Helical" evidence="10">
    <location>
        <begin position="155"/>
        <end position="177"/>
    </location>
</feature>
<evidence type="ECO:0000256" key="3">
    <source>
        <dbReference type="ARBA" id="ARBA00022475"/>
    </source>
</evidence>
<evidence type="ECO:0000313" key="13">
    <source>
        <dbReference type="Proteomes" id="UP000230922"/>
    </source>
</evidence>
<evidence type="ECO:0000256" key="5">
    <source>
        <dbReference type="ARBA" id="ARBA00022692"/>
    </source>
</evidence>
<comment type="caution">
    <text evidence="12">The sequence shown here is derived from an EMBL/GenBank/DDBJ whole genome shotgun (WGS) entry which is preliminary data.</text>
</comment>